<evidence type="ECO:0000313" key="3">
    <source>
        <dbReference type="Proteomes" id="UP000018208"/>
    </source>
</evidence>
<protein>
    <submittedName>
        <fullName evidence="1">Uncharacterized protein</fullName>
    </submittedName>
</protein>
<dbReference type="Proteomes" id="UP000018208">
    <property type="component" value="Unassembled WGS sequence"/>
</dbReference>
<dbReference type="EMBL" id="KI546000">
    <property type="protein sequence ID" value="EST48141.1"/>
    <property type="molecule type" value="Genomic_DNA"/>
</dbReference>
<keyword evidence="3" id="KW-1185">Reference proteome</keyword>
<dbReference type="AlphaFoldDB" id="V6LWP9"/>
<organism evidence="1">
    <name type="scientific">Spironucleus salmonicida</name>
    <dbReference type="NCBI Taxonomy" id="348837"/>
    <lineage>
        <taxon>Eukaryota</taxon>
        <taxon>Metamonada</taxon>
        <taxon>Diplomonadida</taxon>
        <taxon>Hexamitidae</taxon>
        <taxon>Hexamitinae</taxon>
        <taxon>Spironucleus</taxon>
    </lineage>
</organism>
<accession>V6LWP9</accession>
<sequence length="301" mass="35291">MNTSVKESISKINEYAEIYHEFYYFSEQTQQLICSINTLIKENRQFSIKNPDIDNFSKVSAILLKCQRQSCTCFDMVNELSNSDLTHIVYASQEIDSKFKHVNKLLDITRTSLRLLIGQFKYITNLSPSSDNLKQLEMLEFKIENAQQIIELLKKSLYNMELFYNNTSRQSARKRSIQRSLTPIRLQSGLSLNTSIILENNLEDNSLNLNADLLQTDLINTSFQNTNTRKLYQIQALQYPKPLDQQEFEEMKEEVKFLKLKMKDLQQIVNFQNVSSIKNVLDNFQQEVQLRLSKIEEKLQI</sequence>
<dbReference type="EMBL" id="AUWU02000004">
    <property type="protein sequence ID" value="KAH0574123.1"/>
    <property type="molecule type" value="Genomic_DNA"/>
</dbReference>
<proteinExistence type="predicted"/>
<reference evidence="2" key="2">
    <citation type="submission" date="2020-12" db="EMBL/GenBank/DDBJ databases">
        <title>New Spironucleus salmonicida genome in near-complete chromosomes.</title>
        <authorList>
            <person name="Xu F."/>
            <person name="Kurt Z."/>
            <person name="Jimenez-Gonzalez A."/>
            <person name="Astvaldsson A."/>
            <person name="Andersson J.O."/>
            <person name="Svard S.G."/>
        </authorList>
    </citation>
    <scope>NUCLEOTIDE SEQUENCE</scope>
    <source>
        <strain evidence="2">ATCC 50377</strain>
    </source>
</reference>
<dbReference type="VEuPathDB" id="GiardiaDB:SS50377_24069"/>
<reference evidence="1 2" key="1">
    <citation type="journal article" date="2014" name="PLoS Genet.">
        <title>The Genome of Spironucleus salmonicida Highlights a Fish Pathogen Adapted to Fluctuating Environments.</title>
        <authorList>
            <person name="Xu F."/>
            <person name="Jerlstrom-Hultqvist J."/>
            <person name="Einarsson E."/>
            <person name="Astvaldsson A."/>
            <person name="Svard S.G."/>
            <person name="Andersson J.O."/>
        </authorList>
    </citation>
    <scope>NUCLEOTIDE SEQUENCE</scope>
    <source>
        <strain evidence="2">ATCC 50377</strain>
    </source>
</reference>
<gene>
    <name evidence="1" type="ORF">SS50377_11702</name>
    <name evidence="2" type="ORF">SS50377_24069</name>
</gene>
<evidence type="ECO:0000313" key="1">
    <source>
        <dbReference type="EMBL" id="EST48141.1"/>
    </source>
</evidence>
<evidence type="ECO:0000313" key="2">
    <source>
        <dbReference type="EMBL" id="KAH0574123.1"/>
    </source>
</evidence>
<name>V6LWP9_9EUKA</name>